<evidence type="ECO:0000256" key="1">
    <source>
        <dbReference type="ARBA" id="ARBA00022723"/>
    </source>
</evidence>
<dbReference type="AlphaFoldDB" id="A0A9P5DYS4"/>
<keyword evidence="1" id="KW-0479">Metal-binding</keyword>
<dbReference type="SMART" id="SM00184">
    <property type="entry name" value="RING"/>
    <property type="match status" value="1"/>
</dbReference>
<dbReference type="PROSITE" id="PS50089">
    <property type="entry name" value="ZF_RING_2"/>
    <property type="match status" value="1"/>
</dbReference>
<evidence type="ECO:0000256" key="4">
    <source>
        <dbReference type="PROSITE-ProRule" id="PRU00175"/>
    </source>
</evidence>
<protein>
    <recommendedName>
        <fullName evidence="5">RING-type domain-containing protein</fullName>
    </recommendedName>
</protein>
<gene>
    <name evidence="6" type="ORF">FBEOM_3734</name>
</gene>
<dbReference type="SUPFAM" id="SSF57850">
    <property type="entry name" value="RING/U-box"/>
    <property type="match status" value="1"/>
</dbReference>
<reference evidence="6" key="1">
    <citation type="journal article" date="2017" name="Mycologia">
        <title>Fusarium algeriense, sp. nov., a novel toxigenic crown rot pathogen of durum wheat from Algeria is nested in the Fusarium burgessii species complex.</title>
        <authorList>
            <person name="Laraba I."/>
            <person name="Keddad A."/>
            <person name="Boureghda H."/>
            <person name="Abdallah N."/>
            <person name="Vaughan M.M."/>
            <person name="Proctor R.H."/>
            <person name="Busman M."/>
            <person name="O'Donnell K."/>
        </authorList>
    </citation>
    <scope>NUCLEOTIDE SEQUENCE</scope>
    <source>
        <strain evidence="6">NRRL 25174</strain>
    </source>
</reference>
<dbReference type="EMBL" id="PVQB02000146">
    <property type="protein sequence ID" value="KAF4342327.1"/>
    <property type="molecule type" value="Genomic_DNA"/>
</dbReference>
<dbReference type="InterPro" id="IPR018957">
    <property type="entry name" value="Znf_C3HC4_RING-type"/>
</dbReference>
<accession>A0A9P5DYS4</accession>
<proteinExistence type="predicted"/>
<feature type="domain" description="RING-type" evidence="5">
    <location>
        <begin position="45"/>
        <end position="115"/>
    </location>
</feature>
<dbReference type="Pfam" id="PF00097">
    <property type="entry name" value="zf-C3HC4"/>
    <property type="match status" value="1"/>
</dbReference>
<dbReference type="InterPro" id="IPR013083">
    <property type="entry name" value="Znf_RING/FYVE/PHD"/>
</dbReference>
<keyword evidence="7" id="KW-1185">Reference proteome</keyword>
<dbReference type="Gene3D" id="3.30.40.10">
    <property type="entry name" value="Zinc/RING finger domain, C3HC4 (zinc finger)"/>
    <property type="match status" value="1"/>
</dbReference>
<evidence type="ECO:0000313" key="6">
    <source>
        <dbReference type="EMBL" id="KAF4342327.1"/>
    </source>
</evidence>
<organism evidence="6 7">
    <name type="scientific">Fusarium beomiforme</name>
    <dbReference type="NCBI Taxonomy" id="44412"/>
    <lineage>
        <taxon>Eukaryota</taxon>
        <taxon>Fungi</taxon>
        <taxon>Dikarya</taxon>
        <taxon>Ascomycota</taxon>
        <taxon>Pezizomycotina</taxon>
        <taxon>Sordariomycetes</taxon>
        <taxon>Hypocreomycetidae</taxon>
        <taxon>Hypocreales</taxon>
        <taxon>Nectriaceae</taxon>
        <taxon>Fusarium</taxon>
        <taxon>Fusarium burgessii species complex</taxon>
    </lineage>
</organism>
<evidence type="ECO:0000256" key="2">
    <source>
        <dbReference type="ARBA" id="ARBA00022771"/>
    </source>
</evidence>
<comment type="caution">
    <text evidence="6">The sequence shown here is derived from an EMBL/GenBank/DDBJ whole genome shotgun (WGS) entry which is preliminary data.</text>
</comment>
<dbReference type="Proteomes" id="UP000730481">
    <property type="component" value="Unassembled WGS sequence"/>
</dbReference>
<keyword evidence="2 4" id="KW-0863">Zinc-finger</keyword>
<sequence>MMSIHSILNHEPQDDSSEYTVPYWPRLRDSLIEDPDLFNRIHLECGICFDDMSIFPHQHTFDLEADTQNESLSHRARILPCGHMFGSKCIYTMIDEAVKDMIPGYQGAIYCPVCRVNFSWHENCRHEHTGMPMPTTMAGVYAMPPTFSEGGVLADKCGNCQTTDIAMAISHLAPVLLSPLGRTDREALITYATTFYDSWAVHTSADDYVYKDFVRNMELGEPLQRVCDEILERVCRNKTRYWCSKDLSGLKVKLQVFKDSRLRTMDYWNDIEARGN</sequence>
<dbReference type="OrthoDB" id="8062037at2759"/>
<name>A0A9P5DYS4_9HYPO</name>
<evidence type="ECO:0000313" key="7">
    <source>
        <dbReference type="Proteomes" id="UP000730481"/>
    </source>
</evidence>
<evidence type="ECO:0000256" key="3">
    <source>
        <dbReference type="ARBA" id="ARBA00022833"/>
    </source>
</evidence>
<reference evidence="6" key="2">
    <citation type="submission" date="2020-02" db="EMBL/GenBank/DDBJ databases">
        <title>Identification and distribution of gene clusters putatively required for synthesis of sphingolipid metabolism inhibitors in phylogenetically diverse species of the filamentous fungus Fusarium.</title>
        <authorList>
            <person name="Kim H.-S."/>
            <person name="Busman M."/>
            <person name="Brown D.W."/>
            <person name="Divon H."/>
            <person name="Uhlig S."/>
            <person name="Proctor R.H."/>
        </authorList>
    </citation>
    <scope>NUCLEOTIDE SEQUENCE</scope>
    <source>
        <strain evidence="6">NRRL 25174</strain>
    </source>
</reference>
<dbReference type="GO" id="GO:0008270">
    <property type="term" value="F:zinc ion binding"/>
    <property type="evidence" value="ECO:0007669"/>
    <property type="project" value="UniProtKB-KW"/>
</dbReference>
<dbReference type="InterPro" id="IPR001841">
    <property type="entry name" value="Znf_RING"/>
</dbReference>
<keyword evidence="3" id="KW-0862">Zinc</keyword>
<evidence type="ECO:0000259" key="5">
    <source>
        <dbReference type="PROSITE" id="PS50089"/>
    </source>
</evidence>